<feature type="domain" description="N-acetyltransferase" evidence="4">
    <location>
        <begin position="14"/>
        <end position="185"/>
    </location>
</feature>
<accession>A0A7G7G9Q8</accession>
<evidence type="ECO:0000256" key="1">
    <source>
        <dbReference type="ARBA" id="ARBA00022679"/>
    </source>
</evidence>
<keyword evidence="1 5" id="KW-0808">Transferase</keyword>
<dbReference type="Proteomes" id="UP000515237">
    <property type="component" value="Chromosome"/>
</dbReference>
<evidence type="ECO:0000313" key="5">
    <source>
        <dbReference type="EMBL" id="QNF33892.1"/>
    </source>
</evidence>
<dbReference type="RefSeq" id="WP_185270374.1">
    <property type="nucleotide sequence ID" value="NZ_CP055156.1"/>
</dbReference>
<dbReference type="SUPFAM" id="SSF55729">
    <property type="entry name" value="Acyl-CoA N-acyltransferases (Nat)"/>
    <property type="match status" value="1"/>
</dbReference>
<evidence type="ECO:0000313" key="6">
    <source>
        <dbReference type="Proteomes" id="UP000515237"/>
    </source>
</evidence>
<dbReference type="PROSITE" id="PS51186">
    <property type="entry name" value="GNAT"/>
    <property type="match status" value="1"/>
</dbReference>
<dbReference type="InterPro" id="IPR000182">
    <property type="entry name" value="GNAT_dom"/>
</dbReference>
<dbReference type="EMBL" id="CP055156">
    <property type="protein sequence ID" value="QNF33892.1"/>
    <property type="molecule type" value="Genomic_DNA"/>
</dbReference>
<dbReference type="InterPro" id="IPR016181">
    <property type="entry name" value="Acyl_CoA_acyltransferase"/>
</dbReference>
<keyword evidence="6" id="KW-1185">Reference proteome</keyword>
<reference evidence="5 6" key="1">
    <citation type="journal article" date="2018" name="Int. J. Syst. Evol. Microbiol.">
        <title>Adhaeribacter swui sp. nov., isolated from wet mud.</title>
        <authorList>
            <person name="Kim D.U."/>
            <person name="Kim K.W."/>
            <person name="Kang M.S."/>
            <person name="Kim J.Y."/>
            <person name="Jang J.H."/>
            <person name="Kim M.K."/>
        </authorList>
    </citation>
    <scope>NUCLEOTIDE SEQUENCE [LARGE SCALE GENOMIC DNA]</scope>
    <source>
        <strain evidence="5 6">KCTC 52873</strain>
    </source>
</reference>
<organism evidence="5 6">
    <name type="scientific">Adhaeribacter swui</name>
    <dbReference type="NCBI Taxonomy" id="2086471"/>
    <lineage>
        <taxon>Bacteria</taxon>
        <taxon>Pseudomonadati</taxon>
        <taxon>Bacteroidota</taxon>
        <taxon>Cytophagia</taxon>
        <taxon>Cytophagales</taxon>
        <taxon>Hymenobacteraceae</taxon>
        <taxon>Adhaeribacter</taxon>
    </lineage>
</organism>
<dbReference type="GO" id="GO:0016747">
    <property type="term" value="F:acyltransferase activity, transferring groups other than amino-acyl groups"/>
    <property type="evidence" value="ECO:0007669"/>
    <property type="project" value="InterPro"/>
</dbReference>
<dbReference type="AlphaFoldDB" id="A0A7G7G9Q8"/>
<name>A0A7G7G9Q8_9BACT</name>
<keyword evidence="2" id="KW-0012">Acyltransferase</keyword>
<proteinExistence type="inferred from homology"/>
<protein>
    <submittedName>
        <fullName evidence="5">GNAT family N-acetyltransferase</fullName>
    </submittedName>
</protein>
<evidence type="ECO:0000256" key="2">
    <source>
        <dbReference type="ARBA" id="ARBA00023315"/>
    </source>
</evidence>
<evidence type="ECO:0000259" key="4">
    <source>
        <dbReference type="PROSITE" id="PS51186"/>
    </source>
</evidence>
<sequence length="199" mass="22934">MNANIPTKLQTARLLLRQYQVTDAPDFLQLIQKNQLRLSPAFPGRVAMTQNLATAKHFIRQMRTDWQLKRVYELGIWLSEAKKYIGDITLKNIEKRVPKGEIGYYLDAAAEGQGLAYEALSAVVRFGFDQLGLNKLFIKMPVQNQRSYRLAERCGFTREGLLRQDFRSDDKTGLVDVFYYGLTRVDYQKLCGPIHVPEQ</sequence>
<dbReference type="PANTHER" id="PTHR43792:SF8">
    <property type="entry name" value="[RIBOSOMAL PROTEIN US5]-ALANINE N-ACETYLTRANSFERASE"/>
    <property type="match status" value="1"/>
</dbReference>
<dbReference type="InterPro" id="IPR051531">
    <property type="entry name" value="N-acetyltransferase"/>
</dbReference>
<dbReference type="Pfam" id="PF13302">
    <property type="entry name" value="Acetyltransf_3"/>
    <property type="match status" value="1"/>
</dbReference>
<gene>
    <name evidence="5" type="ORF">HUW51_14605</name>
</gene>
<comment type="similarity">
    <text evidence="3">Belongs to the acetyltransferase family. RimJ subfamily.</text>
</comment>
<dbReference type="PANTHER" id="PTHR43792">
    <property type="entry name" value="GNAT FAMILY, PUTATIVE (AFU_ORTHOLOGUE AFUA_3G00765)-RELATED-RELATED"/>
    <property type="match status" value="1"/>
</dbReference>
<dbReference type="KEGG" id="aswu:HUW51_14605"/>
<evidence type="ECO:0000256" key="3">
    <source>
        <dbReference type="ARBA" id="ARBA00038502"/>
    </source>
</evidence>
<dbReference type="Gene3D" id="3.40.630.30">
    <property type="match status" value="1"/>
</dbReference>